<dbReference type="EMBL" id="BMXI01000010">
    <property type="protein sequence ID" value="GHC56422.1"/>
    <property type="molecule type" value="Genomic_DNA"/>
</dbReference>
<dbReference type="SUPFAM" id="SSF49899">
    <property type="entry name" value="Concanavalin A-like lectins/glucanases"/>
    <property type="match status" value="1"/>
</dbReference>
<dbReference type="SUPFAM" id="SSF46626">
    <property type="entry name" value="Cytochrome c"/>
    <property type="match status" value="1"/>
</dbReference>
<sequence>MRFSLLGILALLPASAEVSYNYDVRPILSDKCFFCHGPDEKENGAGLRLDNAASAFAALKESDGFAIVPGKVEESVAWHRIISSEPDEVMPPPKSNLVLTDDEKEILRLWIEQGAPYEKHWAFANLPPEVKVPQPANQEWPNNAIDQFILSRLEKEDIAPSEPASPLRWLRRATFDLTGLPPSPEEIERFATAARDNLQTAKQEAVERLLQSQSYGEHLAVGWLDAARYADSYGYQSDKLNTQWPYRDWVVEAFNSNLPYNDFLTWNIAGDLLPNATREQKLATAFNRLHRLNNEGGAIFEEWRTENIADRVHTFGTAVLGLTMECTRCHDHKYDPLTMTDYYSLFAFFNSIDENGMYDRTERVPSPTLLLPDEKQENQLHQAESRLAEARSNYQNELKASQEAFQNWLTTLDGRGVGLEMPKIGLDFSTGELNPKFAKFAEGDHGNAPPLEFKPLHPNQPEPLALALDGDRYLSFHDIPSFDRWTPFSISITLLQSQSTQHRAVLAHHSRGTDAGFNGWDLTLEKGFLESRLYRVWPGNGMGVRTLEPIPTGELQNIVATWDASDQASGLKLYLNGIELATEILRDKKVKSASVTTQHGGKFALGSRWRDAGLAGALIADFGHFDRTLSQAEVAKIADYSGEVSLKDYFTLRVHEPTRKAKEALHQAVKALVDAEEPVNEIPVMEELDHPLPAYILDRGAYDAPKTPDKIVPRNTPAMLMPFPEDAPRDRLGLAQWTTHPDNPLTARVFVNRMWAAFFGTGLIDTPENLGLQGALPSHPELLDWLARNFVESGWDIKALCRQIVLSSTYGQNSRHCPELAEIDPENRLLARGPAHRLSAEQIRDLSLAASGLLNPAAGGPPVSPYQPGEDLWTESNGMSPPYRQSVGQALYRRSLYSVWKRTAPLPNMLAFDAGSREVCSVARSRTNTPLQALVLLNDVQFVEAARHLAEEIAHDEPTKEIEAAFLRLVGRQPTAEEQEVLLSLYQEQLDRFQKNPEAALKLVSLGESDVESDHPTAKLAASTVICQTILNLDATIWKR</sequence>
<organism evidence="5 6">
    <name type="scientific">Roseibacillus persicicus</name>
    <dbReference type="NCBI Taxonomy" id="454148"/>
    <lineage>
        <taxon>Bacteria</taxon>
        <taxon>Pseudomonadati</taxon>
        <taxon>Verrucomicrobiota</taxon>
        <taxon>Verrucomicrobiia</taxon>
        <taxon>Verrucomicrobiales</taxon>
        <taxon>Verrucomicrobiaceae</taxon>
        <taxon>Roseibacillus</taxon>
    </lineage>
</organism>
<dbReference type="InterPro" id="IPR036909">
    <property type="entry name" value="Cyt_c-like_dom_sf"/>
</dbReference>
<dbReference type="GO" id="GO:0020037">
    <property type="term" value="F:heme binding"/>
    <property type="evidence" value="ECO:0007669"/>
    <property type="project" value="InterPro"/>
</dbReference>
<feature type="domain" description="DUF1553" evidence="3">
    <location>
        <begin position="730"/>
        <end position="985"/>
    </location>
</feature>
<evidence type="ECO:0000259" key="3">
    <source>
        <dbReference type="Pfam" id="PF07587"/>
    </source>
</evidence>
<proteinExistence type="predicted"/>
<evidence type="ECO:0008006" key="7">
    <source>
        <dbReference type="Google" id="ProtNLM"/>
    </source>
</evidence>
<evidence type="ECO:0000259" key="4">
    <source>
        <dbReference type="Pfam" id="PF07635"/>
    </source>
</evidence>
<dbReference type="InterPro" id="IPR011444">
    <property type="entry name" value="DUF1549"/>
</dbReference>
<gene>
    <name evidence="5" type="ORF">GCM10007100_23960</name>
</gene>
<dbReference type="Gene3D" id="2.60.120.200">
    <property type="match status" value="1"/>
</dbReference>
<dbReference type="GO" id="GO:0009055">
    <property type="term" value="F:electron transfer activity"/>
    <property type="evidence" value="ECO:0007669"/>
    <property type="project" value="InterPro"/>
</dbReference>
<dbReference type="Pfam" id="PF07587">
    <property type="entry name" value="PSD1"/>
    <property type="match status" value="1"/>
</dbReference>
<dbReference type="Proteomes" id="UP000644507">
    <property type="component" value="Unassembled WGS sequence"/>
</dbReference>
<feature type="domain" description="Cytochrome C Planctomycete-type" evidence="4">
    <location>
        <begin position="32"/>
        <end position="93"/>
    </location>
</feature>
<accession>A0A918TNS3</accession>
<keyword evidence="1" id="KW-0175">Coiled coil</keyword>
<dbReference type="InterPro" id="IPR013320">
    <property type="entry name" value="ConA-like_dom_sf"/>
</dbReference>
<dbReference type="Pfam" id="PF07583">
    <property type="entry name" value="PSCyt2"/>
    <property type="match status" value="1"/>
</dbReference>
<dbReference type="PANTHER" id="PTHR35889:SF3">
    <property type="entry name" value="F-BOX DOMAIN-CONTAINING PROTEIN"/>
    <property type="match status" value="1"/>
</dbReference>
<dbReference type="InterPro" id="IPR011429">
    <property type="entry name" value="Cyt_c_Planctomycete-type"/>
</dbReference>
<keyword evidence="6" id="KW-1185">Reference proteome</keyword>
<name>A0A918TNS3_9BACT</name>
<dbReference type="Pfam" id="PF07635">
    <property type="entry name" value="PSCyt1"/>
    <property type="match status" value="1"/>
</dbReference>
<dbReference type="Pfam" id="PF13385">
    <property type="entry name" value="Laminin_G_3"/>
    <property type="match status" value="1"/>
</dbReference>
<comment type="caution">
    <text evidence="5">The sequence shown here is derived from an EMBL/GenBank/DDBJ whole genome shotgun (WGS) entry which is preliminary data.</text>
</comment>
<protein>
    <recommendedName>
        <fullName evidence="7">Planctomycete cytochrome C</fullName>
    </recommendedName>
</protein>
<dbReference type="RefSeq" id="WP_189570203.1">
    <property type="nucleotide sequence ID" value="NZ_BMXI01000010.1"/>
</dbReference>
<reference evidence="5" key="1">
    <citation type="journal article" date="2014" name="Int. J. Syst. Evol. Microbiol.">
        <title>Complete genome sequence of Corynebacterium casei LMG S-19264T (=DSM 44701T), isolated from a smear-ripened cheese.</title>
        <authorList>
            <consortium name="US DOE Joint Genome Institute (JGI-PGF)"/>
            <person name="Walter F."/>
            <person name="Albersmeier A."/>
            <person name="Kalinowski J."/>
            <person name="Ruckert C."/>
        </authorList>
    </citation>
    <scope>NUCLEOTIDE SEQUENCE</scope>
    <source>
        <strain evidence="5">KCTC 12988</strain>
    </source>
</reference>
<feature type="domain" description="DUF1549" evidence="2">
    <location>
        <begin position="145"/>
        <end position="353"/>
    </location>
</feature>
<evidence type="ECO:0000313" key="6">
    <source>
        <dbReference type="Proteomes" id="UP000644507"/>
    </source>
</evidence>
<feature type="coiled-coil region" evidence="1">
    <location>
        <begin position="373"/>
        <end position="400"/>
    </location>
</feature>
<evidence type="ECO:0000256" key="1">
    <source>
        <dbReference type="SAM" id="Coils"/>
    </source>
</evidence>
<evidence type="ECO:0000313" key="5">
    <source>
        <dbReference type="EMBL" id="GHC56422.1"/>
    </source>
</evidence>
<dbReference type="AlphaFoldDB" id="A0A918TNS3"/>
<dbReference type="PANTHER" id="PTHR35889">
    <property type="entry name" value="CYCLOINULO-OLIGOSACCHARIDE FRUCTANOTRANSFERASE-RELATED"/>
    <property type="match status" value="1"/>
</dbReference>
<dbReference type="InterPro" id="IPR022655">
    <property type="entry name" value="DUF1553"/>
</dbReference>
<evidence type="ECO:0000259" key="2">
    <source>
        <dbReference type="Pfam" id="PF07583"/>
    </source>
</evidence>
<reference evidence="5" key="2">
    <citation type="submission" date="2020-09" db="EMBL/GenBank/DDBJ databases">
        <authorList>
            <person name="Sun Q."/>
            <person name="Kim S."/>
        </authorList>
    </citation>
    <scope>NUCLEOTIDE SEQUENCE</scope>
    <source>
        <strain evidence="5">KCTC 12988</strain>
    </source>
</reference>